<dbReference type="EMBL" id="CAKMMW010000003">
    <property type="protein sequence ID" value="CAH1200394.1"/>
    <property type="molecule type" value="Genomic_DNA"/>
</dbReference>
<gene>
    <name evidence="1" type="ORF">PAECIP111891_01735</name>
</gene>
<accession>A0ABM9C0J9</accession>
<evidence type="ECO:0000313" key="1">
    <source>
        <dbReference type="EMBL" id="CAH1200394.1"/>
    </source>
</evidence>
<dbReference type="RefSeq" id="WP_236286218.1">
    <property type="nucleotide sequence ID" value="NZ_CAKMMW010000003.1"/>
</dbReference>
<keyword evidence="2" id="KW-1185">Reference proteome</keyword>
<reference evidence="1" key="1">
    <citation type="submission" date="2022-01" db="EMBL/GenBank/DDBJ databases">
        <authorList>
            <person name="Criscuolo A."/>
        </authorList>
    </citation>
    <scope>NUCLEOTIDE SEQUENCE</scope>
    <source>
        <strain evidence="1">CIP111891</strain>
    </source>
</reference>
<sequence>MNRYGTSKRLVKFQRKANLHVAKPIQQRVYAIRKVATVMLPFYRKLVSSRTYSVQWAKAVREADIARMNKLLRSVIGSEPLSALASNGVGWFVDLPLPKPLLVITNGTTIRPGQVQFTFSSTINRAIAKAVIPLYREIICNPSYAALIVKAINTQNETLLNHLIRSTVTSRRLVSVQIDFSGFFLGFKYPTSKYVYLNEVFREYVM</sequence>
<organism evidence="1 2">
    <name type="scientific">Paenibacillus allorhizoplanae</name>
    <dbReference type="NCBI Taxonomy" id="2905648"/>
    <lineage>
        <taxon>Bacteria</taxon>
        <taxon>Bacillati</taxon>
        <taxon>Bacillota</taxon>
        <taxon>Bacilli</taxon>
        <taxon>Bacillales</taxon>
        <taxon>Paenibacillaceae</taxon>
        <taxon>Paenibacillus</taxon>
    </lineage>
</organism>
<evidence type="ECO:0000313" key="2">
    <source>
        <dbReference type="Proteomes" id="UP000838821"/>
    </source>
</evidence>
<dbReference type="Proteomes" id="UP000838821">
    <property type="component" value="Unassembled WGS sequence"/>
</dbReference>
<name>A0ABM9C0J9_9BACL</name>
<comment type="caution">
    <text evidence="1">The sequence shown here is derived from an EMBL/GenBank/DDBJ whole genome shotgun (WGS) entry which is preliminary data.</text>
</comment>
<protein>
    <submittedName>
        <fullName evidence="1">Uncharacterized protein</fullName>
    </submittedName>
</protein>
<proteinExistence type="predicted"/>